<proteinExistence type="predicted"/>
<dbReference type="Gene3D" id="1.10.3990.20">
    <property type="entry name" value="protein bp1543"/>
    <property type="match status" value="1"/>
</dbReference>
<organism evidence="2">
    <name type="scientific">uncultured Alphaproteobacteria bacterium</name>
    <dbReference type="NCBI Taxonomy" id="91750"/>
    <lineage>
        <taxon>Bacteria</taxon>
        <taxon>Pseudomonadati</taxon>
        <taxon>Pseudomonadota</taxon>
        <taxon>Alphaproteobacteria</taxon>
        <taxon>environmental samples</taxon>
    </lineage>
</organism>
<accession>A0A212JJV2</accession>
<gene>
    <name evidence="2" type="ORF">KL86APRO_11205</name>
</gene>
<dbReference type="InterPro" id="IPR038268">
    <property type="entry name" value="RHH_sf"/>
</dbReference>
<dbReference type="InterPro" id="IPR027373">
    <property type="entry name" value="RHH_dom"/>
</dbReference>
<feature type="domain" description="Ribbon-helix-helix" evidence="1">
    <location>
        <begin position="6"/>
        <end position="69"/>
    </location>
</feature>
<evidence type="ECO:0000313" key="2">
    <source>
        <dbReference type="EMBL" id="SBV99690.1"/>
    </source>
</evidence>
<evidence type="ECO:0000259" key="1">
    <source>
        <dbReference type="Pfam" id="PF13467"/>
    </source>
</evidence>
<sequence length="82" mass="9297">MTDGVRKRSITLDGHRTSISLEEPFWEALKDLARERGVSLHALVQAIDHGRDDPDVNLSGALRVHVLRALQTKLRSFEDHSR</sequence>
<dbReference type="AlphaFoldDB" id="A0A212JJV2"/>
<name>A0A212JJV2_9PROT</name>
<protein>
    <recommendedName>
        <fullName evidence="1">Ribbon-helix-helix domain-containing protein</fullName>
    </recommendedName>
</protein>
<reference evidence="2" key="1">
    <citation type="submission" date="2016-04" db="EMBL/GenBank/DDBJ databases">
        <authorList>
            <person name="Evans L.H."/>
            <person name="Alamgir A."/>
            <person name="Owens N."/>
            <person name="Weber N.D."/>
            <person name="Virtaneva K."/>
            <person name="Barbian K."/>
            <person name="Babar A."/>
            <person name="Rosenke K."/>
        </authorList>
    </citation>
    <scope>NUCLEOTIDE SEQUENCE</scope>
    <source>
        <strain evidence="2">86</strain>
    </source>
</reference>
<dbReference type="Pfam" id="PF13467">
    <property type="entry name" value="RHH_4"/>
    <property type="match status" value="1"/>
</dbReference>
<dbReference type="EMBL" id="FLUO01000001">
    <property type="protein sequence ID" value="SBV99690.1"/>
    <property type="molecule type" value="Genomic_DNA"/>
</dbReference>